<dbReference type="EMBL" id="CP000383">
    <property type="protein sequence ID" value="ABG58126.1"/>
    <property type="molecule type" value="Genomic_DNA"/>
</dbReference>
<feature type="chain" id="PRO_5026867187" evidence="1">
    <location>
        <begin position="23"/>
        <end position="79"/>
    </location>
</feature>
<evidence type="ECO:0000313" key="2">
    <source>
        <dbReference type="EMBL" id="ABG58126.1"/>
    </source>
</evidence>
<dbReference type="InterPro" id="IPR058207">
    <property type="entry name" value="PID_CTERM"/>
</dbReference>
<evidence type="ECO:0000313" key="3">
    <source>
        <dbReference type="Proteomes" id="UP000001822"/>
    </source>
</evidence>
<dbReference type="NCBIfam" id="NF046080">
    <property type="entry name" value="PID_CTERM"/>
    <property type="match status" value="1"/>
</dbReference>
<accession>A0A6N4SP79</accession>
<name>A0A6N4SP79_CYTH3</name>
<evidence type="ECO:0000256" key="1">
    <source>
        <dbReference type="SAM" id="SignalP"/>
    </source>
</evidence>
<gene>
    <name evidence="2" type="ordered locus">CHU_0843</name>
</gene>
<organism evidence="2 3">
    <name type="scientific">Cytophaga hutchinsonii (strain ATCC 33406 / DSM 1761 / CIP 103989 / NBRC 15051 / NCIMB 9469 / D465)</name>
    <dbReference type="NCBI Taxonomy" id="269798"/>
    <lineage>
        <taxon>Bacteria</taxon>
        <taxon>Pseudomonadati</taxon>
        <taxon>Bacteroidota</taxon>
        <taxon>Cytophagia</taxon>
        <taxon>Cytophagales</taxon>
        <taxon>Cytophagaceae</taxon>
        <taxon>Cytophaga</taxon>
    </lineage>
</organism>
<keyword evidence="1" id="KW-0732">Signal</keyword>
<keyword evidence="3" id="KW-1185">Reference proteome</keyword>
<reference evidence="2 3" key="1">
    <citation type="journal article" date="2007" name="Appl. Environ. Microbiol.">
        <title>Genome sequence of the cellulolytic gliding bacterium Cytophaga hutchinsonii.</title>
        <authorList>
            <person name="Xie G."/>
            <person name="Bruce D.C."/>
            <person name="Challacombe J.F."/>
            <person name="Chertkov O."/>
            <person name="Detter J.C."/>
            <person name="Gilna P."/>
            <person name="Han C.S."/>
            <person name="Lucas S."/>
            <person name="Misra M."/>
            <person name="Myers G.L."/>
            <person name="Richardson P."/>
            <person name="Tapia R."/>
            <person name="Thayer N."/>
            <person name="Thompson L.S."/>
            <person name="Brettin T.S."/>
            <person name="Henrissat B."/>
            <person name="Wilson D.B."/>
            <person name="McBride M.J."/>
        </authorList>
    </citation>
    <scope>NUCLEOTIDE SEQUENCE [LARGE SCALE GENOMIC DNA]</scope>
    <source>
        <strain evidence="3">ATCC 33406 / DSM 1761 / CIP 103989 / NBRC 15051 / NCIMB 9469 / D465</strain>
    </source>
</reference>
<dbReference type="Proteomes" id="UP000001822">
    <property type="component" value="Chromosome"/>
</dbReference>
<feature type="signal peptide" evidence="1">
    <location>
        <begin position="1"/>
        <end position="22"/>
    </location>
</feature>
<sequence length="79" mass="8494">MKMYKIVMFLLFTLNVSFNTFAQDCGTLPPCTGDGWEIPGTNCCNNVTVPFDGGISLLLAAGLGIGARSVYKKRKQTAS</sequence>
<proteinExistence type="predicted"/>
<dbReference type="KEGG" id="chu:CHU_0843"/>
<dbReference type="AlphaFoldDB" id="A0A6N4SP79"/>
<protein>
    <submittedName>
        <fullName evidence="2">Uncharacterized protein</fullName>
    </submittedName>
</protein>